<dbReference type="Proteomes" id="UP000597762">
    <property type="component" value="Unassembled WGS sequence"/>
</dbReference>
<dbReference type="EMBL" id="CAHIKZ030002304">
    <property type="protein sequence ID" value="CAE1284724.1"/>
    <property type="molecule type" value="Genomic_DNA"/>
</dbReference>
<evidence type="ECO:0000256" key="1">
    <source>
        <dbReference type="SAM" id="Phobius"/>
    </source>
</evidence>
<keyword evidence="1" id="KW-0812">Transmembrane</keyword>
<protein>
    <submittedName>
        <fullName evidence="2">Uncharacterized protein</fullName>
    </submittedName>
</protein>
<name>A0A812CU63_ACAPH</name>
<evidence type="ECO:0000313" key="3">
    <source>
        <dbReference type="Proteomes" id="UP000597762"/>
    </source>
</evidence>
<organism evidence="2 3">
    <name type="scientific">Acanthosepion pharaonis</name>
    <name type="common">Pharaoh cuttlefish</name>
    <name type="synonym">Sepia pharaonis</name>
    <dbReference type="NCBI Taxonomy" id="158019"/>
    <lineage>
        <taxon>Eukaryota</taxon>
        <taxon>Metazoa</taxon>
        <taxon>Spiralia</taxon>
        <taxon>Lophotrochozoa</taxon>
        <taxon>Mollusca</taxon>
        <taxon>Cephalopoda</taxon>
        <taxon>Coleoidea</taxon>
        <taxon>Decapodiformes</taxon>
        <taxon>Sepiida</taxon>
        <taxon>Sepiina</taxon>
        <taxon>Sepiidae</taxon>
        <taxon>Acanthosepion</taxon>
    </lineage>
</organism>
<sequence>MSFLLHTVYRTNPIFILSIYQSIFRPSFSIYFHSIYYPFHLLFSIYPSIASNFFPYIVSFGNLIFRPYRLILFCNWYPSIYLSIYLFSDHLNLNLFSDRLFFFLFSKPSQALSIYFQTISRLSILILFLSIYLSILFQTFYFNPFFSDRLIESIYFLSVSRPSLFSILFLIQLSIVSIDILSIFQTIFPQSIFQILPLSFYPY</sequence>
<reference evidence="2" key="1">
    <citation type="submission" date="2021-01" db="EMBL/GenBank/DDBJ databases">
        <authorList>
            <person name="Li R."/>
            <person name="Bekaert M."/>
        </authorList>
    </citation>
    <scope>NUCLEOTIDE SEQUENCE</scope>
    <source>
        <strain evidence="2">Farmed</strain>
    </source>
</reference>
<proteinExistence type="predicted"/>
<feature type="transmembrane region" description="Helical" evidence="1">
    <location>
        <begin position="124"/>
        <end position="143"/>
    </location>
</feature>
<gene>
    <name evidence="2" type="ORF">SPHA_44909</name>
</gene>
<feature type="transmembrane region" description="Helical" evidence="1">
    <location>
        <begin position="70"/>
        <end position="88"/>
    </location>
</feature>
<keyword evidence="1" id="KW-0472">Membrane</keyword>
<feature type="transmembrane region" description="Helical" evidence="1">
    <location>
        <begin position="163"/>
        <end position="184"/>
    </location>
</feature>
<dbReference type="AlphaFoldDB" id="A0A812CU63"/>
<comment type="caution">
    <text evidence="2">The sequence shown here is derived from an EMBL/GenBank/DDBJ whole genome shotgun (WGS) entry which is preliminary data.</text>
</comment>
<accession>A0A812CU63</accession>
<evidence type="ECO:0000313" key="2">
    <source>
        <dbReference type="EMBL" id="CAE1284724.1"/>
    </source>
</evidence>
<keyword evidence="1" id="KW-1133">Transmembrane helix</keyword>
<feature type="transmembrane region" description="Helical" evidence="1">
    <location>
        <begin position="35"/>
        <end position="58"/>
    </location>
</feature>
<keyword evidence="3" id="KW-1185">Reference proteome</keyword>